<evidence type="ECO:0000259" key="4">
    <source>
        <dbReference type="PROSITE" id="PS51898"/>
    </source>
</evidence>
<keyword evidence="3" id="KW-0233">DNA recombination</keyword>
<dbReference type="PANTHER" id="PTHR30349">
    <property type="entry name" value="PHAGE INTEGRASE-RELATED"/>
    <property type="match status" value="1"/>
</dbReference>
<feature type="non-terminal residue" evidence="6">
    <location>
        <position position="258"/>
    </location>
</feature>
<evidence type="ECO:0000259" key="5">
    <source>
        <dbReference type="PROSITE" id="PS51900"/>
    </source>
</evidence>
<feature type="domain" description="Tyr recombinase" evidence="4">
    <location>
        <begin position="101"/>
        <end position="258"/>
    </location>
</feature>
<dbReference type="CDD" id="cd00798">
    <property type="entry name" value="INT_XerDC_C"/>
    <property type="match status" value="1"/>
</dbReference>
<evidence type="ECO:0008006" key="7">
    <source>
        <dbReference type="Google" id="ProtNLM"/>
    </source>
</evidence>
<gene>
    <name evidence="6" type="ORF">S01H1_55353</name>
</gene>
<feature type="non-terminal residue" evidence="6">
    <location>
        <position position="1"/>
    </location>
</feature>
<dbReference type="InterPro" id="IPR004107">
    <property type="entry name" value="Integrase_SAM-like_N"/>
</dbReference>
<feature type="domain" description="Core-binding (CB)" evidence="5">
    <location>
        <begin position="1"/>
        <end position="80"/>
    </location>
</feature>
<dbReference type="PROSITE" id="PS51898">
    <property type="entry name" value="TYR_RECOMBINASE"/>
    <property type="match status" value="1"/>
</dbReference>
<sequence length="258" mass="29854">EEFLNHLSVERGLAENSISAYRRDLKNYLKHLEKNKISSFSEIKRPNITNFMLHLKDRGLNSNSIARALVAIKVLHRFLLNENYLKDDVTSVLNLPKLWKKLPEVLSTQEVERLLRSPNLKTWTGIRDKAAMELMYATGMRVSEIAGLRLNDLNLDMGFVKCIGKGQKERIIPLGTYASTALTRYIDKVRPKLRKQGNEPTLFLSRLGRKISRQTFWKTIKMYTKRVGIKKEVTPHTLRHSFATHLLERGADLRTVQE</sequence>
<dbReference type="GO" id="GO:0006310">
    <property type="term" value="P:DNA recombination"/>
    <property type="evidence" value="ECO:0007669"/>
    <property type="project" value="UniProtKB-KW"/>
</dbReference>
<dbReference type="Pfam" id="PF02899">
    <property type="entry name" value="Phage_int_SAM_1"/>
    <property type="match status" value="1"/>
</dbReference>
<dbReference type="AlphaFoldDB" id="X0WJG2"/>
<dbReference type="PROSITE" id="PS51900">
    <property type="entry name" value="CB"/>
    <property type="match status" value="1"/>
</dbReference>
<dbReference type="InterPro" id="IPR010998">
    <property type="entry name" value="Integrase_recombinase_N"/>
</dbReference>
<evidence type="ECO:0000256" key="2">
    <source>
        <dbReference type="ARBA" id="ARBA00023125"/>
    </source>
</evidence>
<accession>X0WJG2</accession>
<proteinExistence type="predicted"/>
<dbReference type="GO" id="GO:0015074">
    <property type="term" value="P:DNA integration"/>
    <property type="evidence" value="ECO:0007669"/>
    <property type="project" value="UniProtKB-KW"/>
</dbReference>
<organism evidence="6">
    <name type="scientific">marine sediment metagenome</name>
    <dbReference type="NCBI Taxonomy" id="412755"/>
    <lineage>
        <taxon>unclassified sequences</taxon>
        <taxon>metagenomes</taxon>
        <taxon>ecological metagenomes</taxon>
    </lineage>
</organism>
<dbReference type="InterPro" id="IPR002104">
    <property type="entry name" value="Integrase_catalytic"/>
</dbReference>
<name>X0WJG2_9ZZZZ</name>
<evidence type="ECO:0000313" key="6">
    <source>
        <dbReference type="EMBL" id="GAG24638.1"/>
    </source>
</evidence>
<dbReference type="PANTHER" id="PTHR30349:SF81">
    <property type="entry name" value="TYROSINE RECOMBINASE XERC"/>
    <property type="match status" value="1"/>
</dbReference>
<dbReference type="EMBL" id="BARS01035978">
    <property type="protein sequence ID" value="GAG24638.1"/>
    <property type="molecule type" value="Genomic_DNA"/>
</dbReference>
<dbReference type="Gene3D" id="1.10.150.130">
    <property type="match status" value="1"/>
</dbReference>
<dbReference type="Pfam" id="PF00589">
    <property type="entry name" value="Phage_integrase"/>
    <property type="match status" value="1"/>
</dbReference>
<dbReference type="InterPro" id="IPR013762">
    <property type="entry name" value="Integrase-like_cat_sf"/>
</dbReference>
<comment type="caution">
    <text evidence="6">The sequence shown here is derived from an EMBL/GenBank/DDBJ whole genome shotgun (WGS) entry which is preliminary data.</text>
</comment>
<dbReference type="SUPFAM" id="SSF56349">
    <property type="entry name" value="DNA breaking-rejoining enzymes"/>
    <property type="match status" value="1"/>
</dbReference>
<reference evidence="6" key="1">
    <citation type="journal article" date="2014" name="Front. Microbiol.">
        <title>High frequency of phylogenetically diverse reductive dehalogenase-homologous genes in deep subseafloor sedimentary metagenomes.</title>
        <authorList>
            <person name="Kawai M."/>
            <person name="Futagami T."/>
            <person name="Toyoda A."/>
            <person name="Takaki Y."/>
            <person name="Nishi S."/>
            <person name="Hori S."/>
            <person name="Arai W."/>
            <person name="Tsubouchi T."/>
            <person name="Morono Y."/>
            <person name="Uchiyama I."/>
            <person name="Ito T."/>
            <person name="Fujiyama A."/>
            <person name="Inagaki F."/>
            <person name="Takami H."/>
        </authorList>
    </citation>
    <scope>NUCLEOTIDE SEQUENCE</scope>
    <source>
        <strain evidence="6">Expedition CK06-06</strain>
    </source>
</reference>
<dbReference type="Gene3D" id="1.10.443.10">
    <property type="entry name" value="Intergrase catalytic core"/>
    <property type="match status" value="1"/>
</dbReference>
<dbReference type="NCBIfam" id="NF001399">
    <property type="entry name" value="PRK00283.1"/>
    <property type="match status" value="1"/>
</dbReference>
<protein>
    <recommendedName>
        <fullName evidence="7">Tyrosine recombinase XerD</fullName>
    </recommendedName>
</protein>
<evidence type="ECO:0000256" key="1">
    <source>
        <dbReference type="ARBA" id="ARBA00022908"/>
    </source>
</evidence>
<keyword evidence="2" id="KW-0238">DNA-binding</keyword>
<keyword evidence="1" id="KW-0229">DNA integration</keyword>
<dbReference type="InterPro" id="IPR011010">
    <property type="entry name" value="DNA_brk_join_enz"/>
</dbReference>
<dbReference type="GO" id="GO:0003677">
    <property type="term" value="F:DNA binding"/>
    <property type="evidence" value="ECO:0007669"/>
    <property type="project" value="UniProtKB-KW"/>
</dbReference>
<evidence type="ECO:0000256" key="3">
    <source>
        <dbReference type="ARBA" id="ARBA00023172"/>
    </source>
</evidence>
<dbReference type="InterPro" id="IPR044068">
    <property type="entry name" value="CB"/>
</dbReference>
<dbReference type="InterPro" id="IPR050090">
    <property type="entry name" value="Tyrosine_recombinase_XerCD"/>
</dbReference>